<proteinExistence type="predicted"/>
<evidence type="ECO:0000256" key="2">
    <source>
        <dbReference type="SAM" id="MobiDB-lite"/>
    </source>
</evidence>
<keyword evidence="3" id="KW-0812">Transmembrane</keyword>
<evidence type="ECO:0000313" key="5">
    <source>
        <dbReference type="Proteomes" id="UP000019140"/>
    </source>
</evidence>
<feature type="compositionally biased region" description="Basic and acidic residues" evidence="2">
    <location>
        <begin position="12"/>
        <end position="25"/>
    </location>
</feature>
<gene>
    <name evidence="4" type="ORF">ETSY2_05740</name>
</gene>
<reference evidence="4 5" key="1">
    <citation type="journal article" date="2014" name="Nature">
        <title>An environmental bacterial taxon with a large and distinct metabolic repertoire.</title>
        <authorList>
            <person name="Wilson M.C."/>
            <person name="Mori T."/>
            <person name="Ruckert C."/>
            <person name="Uria A.R."/>
            <person name="Helf M.J."/>
            <person name="Takada K."/>
            <person name="Gernert C."/>
            <person name="Steffens U.A."/>
            <person name="Heycke N."/>
            <person name="Schmitt S."/>
            <person name="Rinke C."/>
            <person name="Helfrich E.J."/>
            <person name="Brachmann A.O."/>
            <person name="Gurgui C."/>
            <person name="Wakimoto T."/>
            <person name="Kracht M."/>
            <person name="Crusemann M."/>
            <person name="Hentschel U."/>
            <person name="Abe I."/>
            <person name="Matsunaga S."/>
            <person name="Kalinowski J."/>
            <person name="Takeyama H."/>
            <person name="Piel J."/>
        </authorList>
    </citation>
    <scope>NUCLEOTIDE SEQUENCE [LARGE SCALE GENOMIC DNA]</scope>
    <source>
        <strain evidence="5">TSY2</strain>
    </source>
</reference>
<keyword evidence="3" id="KW-0472">Membrane</keyword>
<sequence length="181" mass="20579">MSSEQTPPEQPEVDRGTKEQQKQPDHAIQQNRTPAFLSWFSGLLKDYGAVMAILAIGIPVIIEIGALRAQVTTIPELRADIIDTHKRVLPEIRNLIRDNKIAVEKFHITVSEIKHKLDEVKNEIKDELNALSSNLEANLRTNSATLLKIETTLAQQAERIASQDRFVEMFLKDFISRQEKK</sequence>
<protein>
    <submittedName>
        <fullName evidence="4">Uncharacterized protein</fullName>
    </submittedName>
</protein>
<evidence type="ECO:0000313" key="4">
    <source>
        <dbReference type="EMBL" id="ETX08385.1"/>
    </source>
</evidence>
<dbReference type="Proteomes" id="UP000019140">
    <property type="component" value="Unassembled WGS sequence"/>
</dbReference>
<feature type="region of interest" description="Disordered" evidence="2">
    <location>
        <begin position="1"/>
        <end position="29"/>
    </location>
</feature>
<dbReference type="AlphaFoldDB" id="W4MDY0"/>
<feature type="coiled-coil region" evidence="1">
    <location>
        <begin position="110"/>
        <end position="141"/>
    </location>
</feature>
<evidence type="ECO:0000256" key="1">
    <source>
        <dbReference type="SAM" id="Coils"/>
    </source>
</evidence>
<evidence type="ECO:0000256" key="3">
    <source>
        <dbReference type="SAM" id="Phobius"/>
    </source>
</evidence>
<keyword evidence="5" id="KW-1185">Reference proteome</keyword>
<keyword evidence="3" id="KW-1133">Transmembrane helix</keyword>
<organism evidence="4 5">
    <name type="scientific">Candidatus Entotheonella gemina</name>
    <dbReference type="NCBI Taxonomy" id="1429439"/>
    <lineage>
        <taxon>Bacteria</taxon>
        <taxon>Pseudomonadati</taxon>
        <taxon>Nitrospinota/Tectimicrobiota group</taxon>
        <taxon>Candidatus Tectimicrobiota</taxon>
        <taxon>Candidatus Entotheonellia</taxon>
        <taxon>Candidatus Entotheonellales</taxon>
        <taxon>Candidatus Entotheonellaceae</taxon>
        <taxon>Candidatus Entotheonella</taxon>
    </lineage>
</organism>
<comment type="caution">
    <text evidence="4">The sequence shown here is derived from an EMBL/GenBank/DDBJ whole genome shotgun (WGS) entry which is preliminary data.</text>
</comment>
<dbReference type="HOGENOM" id="CLU_1486480_0_0_7"/>
<feature type="transmembrane region" description="Helical" evidence="3">
    <location>
        <begin position="47"/>
        <end position="67"/>
    </location>
</feature>
<accession>W4MDY0</accession>
<dbReference type="EMBL" id="AZHX01000235">
    <property type="protein sequence ID" value="ETX08385.1"/>
    <property type="molecule type" value="Genomic_DNA"/>
</dbReference>
<name>W4MDY0_9BACT</name>
<keyword evidence="1" id="KW-0175">Coiled coil</keyword>